<dbReference type="Proteomes" id="UP000283829">
    <property type="component" value="Unassembled WGS sequence"/>
</dbReference>
<gene>
    <name evidence="1" type="ORF">COI09_12880</name>
</gene>
<accession>A0A2J1THJ1</accession>
<dbReference type="AlphaFoldDB" id="A0A2J1THJ1"/>
<dbReference type="Pfam" id="PF06575">
    <property type="entry name" value="DUF1132"/>
    <property type="match status" value="1"/>
</dbReference>
<protein>
    <recommendedName>
        <fullName evidence="3">Phage associated protein</fullName>
    </recommendedName>
</protein>
<reference evidence="1 2" key="1">
    <citation type="submission" date="2017-09" db="EMBL/GenBank/DDBJ databases">
        <title>Phenotypic and genotypic characterization of Colombian isolates of Neisseria meningitidis recovered from invasive disease.</title>
        <authorList>
            <person name="Duarte C."/>
            <person name="Gabastou J.M."/>
            <person name="Moreno J."/>
        </authorList>
    </citation>
    <scope>NUCLEOTIDE SEQUENCE [LARGE SCALE GENOMIC DNA]</scope>
    <source>
        <strain evidence="1 2">INS-Nm1124</strain>
    </source>
</reference>
<dbReference type="InterPro" id="IPR009509">
    <property type="entry name" value="DUF1132"/>
</dbReference>
<evidence type="ECO:0008006" key="3">
    <source>
        <dbReference type="Google" id="ProtNLM"/>
    </source>
</evidence>
<sequence length="121" mass="14278">MTCFKIRLSKQPLKGRTMNKPFITQAQLALYKYQPSSKYYGKTMAYTFASELLDYSKVNKFIIHEEIQCFLNRRISNNIWKIYFSDESVAYIKILELQDDYSRGIEIKTFDFNPNVGDVFG</sequence>
<dbReference type="EMBL" id="NWXB01000065">
    <property type="protein sequence ID" value="RQJ63126.1"/>
    <property type="molecule type" value="Genomic_DNA"/>
</dbReference>
<proteinExistence type="predicted"/>
<comment type="caution">
    <text evidence="1">The sequence shown here is derived from an EMBL/GenBank/DDBJ whole genome shotgun (WGS) entry which is preliminary data.</text>
</comment>
<evidence type="ECO:0000313" key="2">
    <source>
        <dbReference type="Proteomes" id="UP000283829"/>
    </source>
</evidence>
<organism evidence="1 2">
    <name type="scientific">Neisseria meningitidis</name>
    <dbReference type="NCBI Taxonomy" id="487"/>
    <lineage>
        <taxon>Bacteria</taxon>
        <taxon>Pseudomonadati</taxon>
        <taxon>Pseudomonadota</taxon>
        <taxon>Betaproteobacteria</taxon>
        <taxon>Neisseriales</taxon>
        <taxon>Neisseriaceae</taxon>
        <taxon>Neisseria</taxon>
    </lineage>
</organism>
<name>A0A2J1THJ1_NEIME</name>
<evidence type="ECO:0000313" key="1">
    <source>
        <dbReference type="EMBL" id="RQJ63126.1"/>
    </source>
</evidence>